<dbReference type="Proteomes" id="UP001153709">
    <property type="component" value="Chromosome 5"/>
</dbReference>
<proteinExistence type="predicted"/>
<accession>A0A9N9XD43</accession>
<evidence type="ECO:0000313" key="1">
    <source>
        <dbReference type="EMBL" id="CAG9834720.1"/>
    </source>
</evidence>
<dbReference type="EMBL" id="OU898280">
    <property type="protein sequence ID" value="CAG9834720.1"/>
    <property type="molecule type" value="Genomic_DNA"/>
</dbReference>
<protein>
    <submittedName>
        <fullName evidence="1">Uncharacterized protein</fullName>
    </submittedName>
</protein>
<name>A0A9N9XD43_DIABA</name>
<sequence>MNTLDKSDIYKLKCDDCVASFVGRSIRKVSTRISEHLKRPNSSSFGQHLLSSKYNFNINSGSSILHDISRKKNYIELDLLEDLDITRETNRNSHCFNTQINLNCTKFKPIFKNFITASPPSDLDDARKILDCAQKALTIGVPELDLPSYNPLNYDKDIRYYNDMVEENEFDREKADHDENEQELFESSDDEDEDIILDDLFTEEIYLDRNSTKKEKSLRGKITKLSDTKQQILGLYFLGHNTQVYGIPDWQVKEIKQISQDSDAFAVFNFS</sequence>
<reference evidence="1" key="1">
    <citation type="submission" date="2022-01" db="EMBL/GenBank/DDBJ databases">
        <authorList>
            <person name="King R."/>
        </authorList>
    </citation>
    <scope>NUCLEOTIDE SEQUENCE</scope>
</reference>
<dbReference type="OrthoDB" id="6759118at2759"/>
<organism evidence="1 2">
    <name type="scientific">Diabrotica balteata</name>
    <name type="common">Banded cucumber beetle</name>
    <dbReference type="NCBI Taxonomy" id="107213"/>
    <lineage>
        <taxon>Eukaryota</taxon>
        <taxon>Metazoa</taxon>
        <taxon>Ecdysozoa</taxon>
        <taxon>Arthropoda</taxon>
        <taxon>Hexapoda</taxon>
        <taxon>Insecta</taxon>
        <taxon>Pterygota</taxon>
        <taxon>Neoptera</taxon>
        <taxon>Endopterygota</taxon>
        <taxon>Coleoptera</taxon>
        <taxon>Polyphaga</taxon>
        <taxon>Cucujiformia</taxon>
        <taxon>Chrysomeloidea</taxon>
        <taxon>Chrysomelidae</taxon>
        <taxon>Galerucinae</taxon>
        <taxon>Diabroticina</taxon>
        <taxon>Diabroticites</taxon>
        <taxon>Diabrotica</taxon>
    </lineage>
</organism>
<evidence type="ECO:0000313" key="2">
    <source>
        <dbReference type="Proteomes" id="UP001153709"/>
    </source>
</evidence>
<gene>
    <name evidence="1" type="ORF">DIABBA_LOCUS8001</name>
</gene>
<keyword evidence="2" id="KW-1185">Reference proteome</keyword>
<dbReference type="AlphaFoldDB" id="A0A9N9XD43"/>